<keyword evidence="6" id="KW-0676">Redox-active center</keyword>
<evidence type="ECO:0000256" key="4">
    <source>
        <dbReference type="ARBA" id="ARBA00022827"/>
    </source>
</evidence>
<dbReference type="PANTHER" id="PTHR43429">
    <property type="entry name" value="PYRIDINE NUCLEOTIDE-DISULFIDE OXIDOREDUCTASE DOMAIN-CONTAINING"/>
    <property type="match status" value="1"/>
</dbReference>
<dbReference type="RefSeq" id="WP_166284117.1">
    <property type="nucleotide sequence ID" value="NZ_JAANNP010000041.1"/>
</dbReference>
<dbReference type="Gene3D" id="3.50.50.60">
    <property type="entry name" value="FAD/NAD(P)-binding domain"/>
    <property type="match status" value="2"/>
</dbReference>
<dbReference type="PANTHER" id="PTHR43429:SF1">
    <property type="entry name" value="NAD(P)H SULFUR OXIDOREDUCTASE (COA-DEPENDENT)"/>
    <property type="match status" value="1"/>
</dbReference>
<dbReference type="InterPro" id="IPR016156">
    <property type="entry name" value="FAD/NAD-linked_Rdtase_dimer_sf"/>
</dbReference>
<comment type="cofactor">
    <cofactor evidence="1">
        <name>FAD</name>
        <dbReference type="ChEBI" id="CHEBI:57692"/>
    </cofactor>
</comment>
<protein>
    <submittedName>
        <fullName evidence="9">FAD-dependent oxidoreductase</fullName>
    </submittedName>
</protein>
<dbReference type="SUPFAM" id="SSF51905">
    <property type="entry name" value="FAD/NAD(P)-binding domain"/>
    <property type="match status" value="2"/>
</dbReference>
<gene>
    <name evidence="9" type="ORF">G9H71_17690</name>
</gene>
<evidence type="ECO:0000259" key="7">
    <source>
        <dbReference type="Pfam" id="PF02852"/>
    </source>
</evidence>
<evidence type="ECO:0000256" key="5">
    <source>
        <dbReference type="ARBA" id="ARBA00023002"/>
    </source>
</evidence>
<dbReference type="Proteomes" id="UP000800981">
    <property type="component" value="Unassembled WGS sequence"/>
</dbReference>
<dbReference type="Pfam" id="PF07992">
    <property type="entry name" value="Pyr_redox_2"/>
    <property type="match status" value="1"/>
</dbReference>
<dbReference type="InterPro" id="IPR050260">
    <property type="entry name" value="FAD-bd_OxRdtase"/>
</dbReference>
<dbReference type="PRINTS" id="PR00368">
    <property type="entry name" value="FADPNR"/>
</dbReference>
<evidence type="ECO:0000256" key="6">
    <source>
        <dbReference type="ARBA" id="ARBA00023284"/>
    </source>
</evidence>
<name>A0ABX0H1G5_9ACTN</name>
<reference evidence="9 10" key="1">
    <citation type="submission" date="2020-03" db="EMBL/GenBank/DDBJ databases">
        <title>Two novel Motilibacter sp.</title>
        <authorList>
            <person name="Liu S."/>
        </authorList>
    </citation>
    <scope>NUCLEOTIDE SEQUENCE [LARGE SCALE GENOMIC DNA]</scope>
    <source>
        <strain evidence="9 10">E257</strain>
    </source>
</reference>
<proteinExistence type="inferred from homology"/>
<dbReference type="InterPro" id="IPR036188">
    <property type="entry name" value="FAD/NAD-bd_sf"/>
</dbReference>
<keyword evidence="4" id="KW-0274">FAD</keyword>
<comment type="similarity">
    <text evidence="2">Belongs to the class-III pyridine nucleotide-disulfide oxidoreductase family.</text>
</comment>
<dbReference type="Pfam" id="PF02852">
    <property type="entry name" value="Pyr_redox_dim"/>
    <property type="match status" value="1"/>
</dbReference>
<organism evidence="9 10">
    <name type="scientific">Motilibacter deserti</name>
    <dbReference type="NCBI Taxonomy" id="2714956"/>
    <lineage>
        <taxon>Bacteria</taxon>
        <taxon>Bacillati</taxon>
        <taxon>Actinomycetota</taxon>
        <taxon>Actinomycetes</taxon>
        <taxon>Motilibacterales</taxon>
        <taxon>Motilibacteraceae</taxon>
        <taxon>Motilibacter</taxon>
    </lineage>
</organism>
<dbReference type="EMBL" id="JAANNP010000041">
    <property type="protein sequence ID" value="NHC15617.1"/>
    <property type="molecule type" value="Genomic_DNA"/>
</dbReference>
<evidence type="ECO:0000259" key="8">
    <source>
        <dbReference type="Pfam" id="PF07992"/>
    </source>
</evidence>
<evidence type="ECO:0000256" key="3">
    <source>
        <dbReference type="ARBA" id="ARBA00022630"/>
    </source>
</evidence>
<dbReference type="SUPFAM" id="SSF55424">
    <property type="entry name" value="FAD/NAD-linked reductases, dimerisation (C-terminal) domain"/>
    <property type="match status" value="1"/>
</dbReference>
<dbReference type="PRINTS" id="PR00411">
    <property type="entry name" value="PNDRDTASEI"/>
</dbReference>
<evidence type="ECO:0000256" key="1">
    <source>
        <dbReference type="ARBA" id="ARBA00001974"/>
    </source>
</evidence>
<comment type="caution">
    <text evidence="9">The sequence shown here is derived from an EMBL/GenBank/DDBJ whole genome shotgun (WGS) entry which is preliminary data.</text>
</comment>
<keyword evidence="3" id="KW-0285">Flavoprotein</keyword>
<evidence type="ECO:0000313" key="10">
    <source>
        <dbReference type="Proteomes" id="UP000800981"/>
    </source>
</evidence>
<dbReference type="InterPro" id="IPR023753">
    <property type="entry name" value="FAD/NAD-binding_dom"/>
</dbReference>
<evidence type="ECO:0000313" key="9">
    <source>
        <dbReference type="EMBL" id="NHC15617.1"/>
    </source>
</evidence>
<dbReference type="InterPro" id="IPR004099">
    <property type="entry name" value="Pyr_nucl-diS_OxRdtase_dimer"/>
</dbReference>
<feature type="domain" description="Pyridine nucleotide-disulphide oxidoreductase dimerisation" evidence="7">
    <location>
        <begin position="334"/>
        <end position="437"/>
    </location>
</feature>
<feature type="domain" description="FAD/NAD(P)-binding" evidence="8">
    <location>
        <begin position="4"/>
        <end position="297"/>
    </location>
</feature>
<evidence type="ECO:0000256" key="2">
    <source>
        <dbReference type="ARBA" id="ARBA00009130"/>
    </source>
</evidence>
<keyword evidence="5" id="KW-0560">Oxidoreductase</keyword>
<keyword evidence="10" id="KW-1185">Reference proteome</keyword>
<sequence>MGKRVVVVGGDAAGMSAAAQAKRLKPDLDVVVFERGRHTSYSACGIPYWVAGDVDDVTQLVARTPEEHRRRGLDVRMGTEVVALDPERGEVVARDVGTGSESRVAYDELVLATGARPLRPPVPGIDAPGVHGVQTLDDGEAILDALRSREPRRAVVVGGGYIGVEMAEAMVRRGLEVTVVDMAAEPMSTLDPDMGALVHKAMEGLGIDVRTSTAVREVALDAEGRARAVVTDAGELPADIVVLGTGVRPETRLAQEAGLPLGRFGGVTVDLRMRVCGRENIWAAGDCVESLGLVSGARIHVALGTHANKQGRVIGTNLGGGYATFPGVVGTAVSKVCDLQIARTGLREFECDEVGFSWLTVVVDSTTAAGYHPEAQPITVKLIAERRTGRLLGAQIVGKEGAAKRIDACAVALWNRMTVEEMTALDLGYAPPFSPAWDPVLIAARKAADLVAEDTCR</sequence>
<accession>A0ABX0H1G5</accession>